<proteinExistence type="predicted"/>
<organism evidence="2 3">
    <name type="scientific">Candidatus Scybalomonas excrementavium</name>
    <dbReference type="NCBI Taxonomy" id="2840943"/>
    <lineage>
        <taxon>Bacteria</taxon>
        <taxon>Bacillati</taxon>
        <taxon>Bacillota</taxon>
        <taxon>Clostridia</taxon>
        <taxon>Lachnospirales</taxon>
        <taxon>Lachnospiraceae</taxon>
        <taxon>Lachnospiraceae incertae sedis</taxon>
        <taxon>Candidatus Scybalomonas</taxon>
    </lineage>
</organism>
<feature type="compositionally biased region" description="Basic and acidic residues" evidence="1">
    <location>
        <begin position="113"/>
        <end position="153"/>
    </location>
</feature>
<accession>A0A9D9N847</accession>
<dbReference type="InterPro" id="IPR021338">
    <property type="entry name" value="DUF2953"/>
</dbReference>
<reference evidence="2" key="1">
    <citation type="submission" date="2020-10" db="EMBL/GenBank/DDBJ databases">
        <authorList>
            <person name="Gilroy R."/>
        </authorList>
    </citation>
    <scope>NUCLEOTIDE SEQUENCE</scope>
    <source>
        <strain evidence="2">E3-2379</strain>
    </source>
</reference>
<dbReference type="AlphaFoldDB" id="A0A9D9N847"/>
<evidence type="ECO:0000313" key="2">
    <source>
        <dbReference type="EMBL" id="MBO8463535.1"/>
    </source>
</evidence>
<reference evidence="2" key="2">
    <citation type="journal article" date="2021" name="PeerJ">
        <title>Extensive microbial diversity within the chicken gut microbiome revealed by metagenomics and culture.</title>
        <authorList>
            <person name="Gilroy R."/>
            <person name="Ravi A."/>
            <person name="Getino M."/>
            <person name="Pursley I."/>
            <person name="Horton D.L."/>
            <person name="Alikhan N.F."/>
            <person name="Baker D."/>
            <person name="Gharbi K."/>
            <person name="Hall N."/>
            <person name="Watson M."/>
            <person name="Adriaenssens E.M."/>
            <person name="Foster-Nyarko E."/>
            <person name="Jarju S."/>
            <person name="Secka A."/>
            <person name="Antonio M."/>
            <person name="Oren A."/>
            <person name="Chaudhuri R.R."/>
            <person name="La Ragione R."/>
            <person name="Hildebrand F."/>
            <person name="Pallen M.J."/>
        </authorList>
    </citation>
    <scope>NUCLEOTIDE SEQUENCE</scope>
    <source>
        <strain evidence="2">E3-2379</strain>
    </source>
</reference>
<gene>
    <name evidence="2" type="ORF">IAC13_06340</name>
</gene>
<comment type="caution">
    <text evidence="2">The sequence shown here is derived from an EMBL/GenBank/DDBJ whole genome shotgun (WGS) entry which is preliminary data.</text>
</comment>
<evidence type="ECO:0000256" key="1">
    <source>
        <dbReference type="SAM" id="MobiDB-lite"/>
    </source>
</evidence>
<protein>
    <submittedName>
        <fullName evidence="2">DUF2953 domain-containing protein</fullName>
    </submittedName>
</protein>
<name>A0A9D9N847_9FIRM</name>
<feature type="region of interest" description="Disordered" evidence="1">
    <location>
        <begin position="86"/>
        <end position="153"/>
    </location>
</feature>
<dbReference type="EMBL" id="JADIML010000171">
    <property type="protein sequence ID" value="MBO8463535.1"/>
    <property type="molecule type" value="Genomic_DNA"/>
</dbReference>
<dbReference type="Proteomes" id="UP000823618">
    <property type="component" value="Unassembled WGS sequence"/>
</dbReference>
<sequence length="325" mass="39116">MIHVLIMMLKIIGWLLLILIGLLLVVLGTVLFSPIRYRFDMEYHDKLEGKAKITWFSHSISIDIEYQENQPHYQIRIFGIQLFPKTKKKKQKTRKKKVERKQKTSQTIGHLSPIKEENKKNEEKFSSYEEETQKEKNSIREIEKNKKQENKKEVQSTLLEKEEEKLPIIIEEKRQKRNSFKKFLYSIPKKIQRILKKWKYLLEKIQYYRSFYKDEVTKRAIEFTKKTLKKLCLHTLPRKFEGMIVFGTSDPALTGQILGILSIAMPFYKEKLRLYPVFDESTFAFEVKGKGRVQIGYYVYLALRFWFQKDVKQVITRIRKEFRKI</sequence>
<feature type="compositionally biased region" description="Basic residues" evidence="1">
    <location>
        <begin position="86"/>
        <end position="100"/>
    </location>
</feature>
<dbReference type="Pfam" id="PF11167">
    <property type="entry name" value="DUF2953"/>
    <property type="match status" value="1"/>
</dbReference>
<evidence type="ECO:0000313" key="3">
    <source>
        <dbReference type="Proteomes" id="UP000823618"/>
    </source>
</evidence>